<dbReference type="AlphaFoldDB" id="A0A423MC58"/>
<accession>A0A423MC58</accession>
<dbReference type="Proteomes" id="UP000285378">
    <property type="component" value="Unassembled WGS sequence"/>
</dbReference>
<evidence type="ECO:0000313" key="3">
    <source>
        <dbReference type="Proteomes" id="UP000285378"/>
    </source>
</evidence>
<evidence type="ECO:0000313" key="2">
    <source>
        <dbReference type="EMBL" id="RON80750.1"/>
    </source>
</evidence>
<feature type="region of interest" description="Disordered" evidence="1">
    <location>
        <begin position="130"/>
        <end position="151"/>
    </location>
</feature>
<evidence type="ECO:0000256" key="1">
    <source>
        <dbReference type="SAM" id="MobiDB-lite"/>
    </source>
</evidence>
<proteinExistence type="predicted"/>
<comment type="caution">
    <text evidence="2">The sequence shown here is derived from an EMBL/GenBank/DDBJ whole genome shotgun (WGS) entry which is preliminary data.</text>
</comment>
<dbReference type="EMBL" id="MOBX01000013">
    <property type="protein sequence ID" value="RON80750.1"/>
    <property type="molecule type" value="Genomic_DNA"/>
</dbReference>
<protein>
    <submittedName>
        <fullName evidence="2">Uncharacterized protein</fullName>
    </submittedName>
</protein>
<name>A0A423MC58_PSEFL</name>
<organism evidence="2 3">
    <name type="scientific">Pseudomonas fluorescens</name>
    <dbReference type="NCBI Taxonomy" id="294"/>
    <lineage>
        <taxon>Bacteria</taxon>
        <taxon>Pseudomonadati</taxon>
        <taxon>Pseudomonadota</taxon>
        <taxon>Gammaproteobacteria</taxon>
        <taxon>Pseudomonadales</taxon>
        <taxon>Pseudomonadaceae</taxon>
        <taxon>Pseudomonas</taxon>
    </lineage>
</organism>
<reference evidence="2 3" key="1">
    <citation type="submission" date="2016-10" db="EMBL/GenBank/DDBJ databases">
        <title>Comparative genome analysis of multiple Pseudomonas spp. focuses on biocontrol and plant growth promoting traits.</title>
        <authorList>
            <person name="Tao X.-Y."/>
            <person name="Taylor C.G."/>
        </authorList>
    </citation>
    <scope>NUCLEOTIDE SEQUENCE [LARGE SCALE GENOMIC DNA]</scope>
    <source>
        <strain evidence="2 3">28B5</strain>
    </source>
</reference>
<gene>
    <name evidence="2" type="ORF">BK670_11165</name>
</gene>
<sequence>MVEWTQDHLLPMPADQQIVAQAHFFVANKSGTPRSGEVMGVALRGIDCLKPGGASDYKLYDFGDEVVYTNALLHTTCRPSGKTKVTITPRNGNPVVLFNGFINGREQVEIGGVEGSYEYGMLTVSYVGTKEPTGPYRPVNQPPPSLAENRQ</sequence>